<gene>
    <name evidence="15" type="ORF">DDE18_10190</name>
</gene>
<evidence type="ECO:0000256" key="2">
    <source>
        <dbReference type="ARBA" id="ARBA00022475"/>
    </source>
</evidence>
<evidence type="ECO:0000256" key="1">
    <source>
        <dbReference type="ARBA" id="ARBA00004752"/>
    </source>
</evidence>
<evidence type="ECO:0000256" key="8">
    <source>
        <dbReference type="ARBA" id="ARBA00023139"/>
    </source>
</evidence>
<name>A0A2T8FAL9_9ACTN</name>
<keyword evidence="10" id="KW-0012">Acyltransferase</keyword>
<evidence type="ECO:0000256" key="7">
    <source>
        <dbReference type="ARBA" id="ARBA00023136"/>
    </source>
</evidence>
<dbReference type="GO" id="GO:0008360">
    <property type="term" value="P:regulation of cell shape"/>
    <property type="evidence" value="ECO:0007669"/>
    <property type="project" value="UniProtKB-UniRule"/>
</dbReference>
<evidence type="ECO:0000256" key="11">
    <source>
        <dbReference type="ARBA" id="ARBA00023316"/>
    </source>
</evidence>
<dbReference type="Gene3D" id="2.60.40.3710">
    <property type="match status" value="1"/>
</dbReference>
<dbReference type="InterPro" id="IPR005490">
    <property type="entry name" value="LD_TPept_cat_dom"/>
</dbReference>
<dbReference type="GO" id="GO:0005576">
    <property type="term" value="C:extracellular region"/>
    <property type="evidence" value="ECO:0007669"/>
    <property type="project" value="TreeGrafter"/>
</dbReference>
<feature type="domain" description="L,D-TPase catalytic" evidence="14">
    <location>
        <begin position="246"/>
        <end position="372"/>
    </location>
</feature>
<dbReference type="FunFam" id="2.40.440.10:FF:000005">
    <property type="entry name" value="L,D-transpeptidase 2"/>
    <property type="match status" value="1"/>
</dbReference>
<keyword evidence="2" id="KW-1003">Cell membrane</keyword>
<evidence type="ECO:0000256" key="3">
    <source>
        <dbReference type="ARBA" id="ARBA00022679"/>
    </source>
</evidence>
<keyword evidence="3" id="KW-0808">Transferase</keyword>
<keyword evidence="7" id="KW-0472">Membrane</keyword>
<dbReference type="PANTHER" id="PTHR30582:SF2">
    <property type="entry name" value="L,D-TRANSPEPTIDASE YCIB-RELATED"/>
    <property type="match status" value="1"/>
</dbReference>
<keyword evidence="5 13" id="KW-0133">Cell shape</keyword>
<evidence type="ECO:0000256" key="9">
    <source>
        <dbReference type="ARBA" id="ARBA00023288"/>
    </source>
</evidence>
<dbReference type="CDD" id="cd13432">
    <property type="entry name" value="LDT_IgD_like_2"/>
    <property type="match status" value="1"/>
</dbReference>
<sequence>MPATLGRASAPARRRTSLAAAAVLVTAGLAGCDASPADLIPGDDATAAGKAARVKVRLNSRDTTAVPVDRLLRVRAARGTLRRVRVTSEAGALPGKLSGSAWRATERLEPGTDYVVRTVSERADGTVQRDRSQLHTQDLTLDEQTFAAVAPLEGETVGVGMPVIVSFDVAVTDKAAFERHMRVTSEPAQPGTWHWLSDREAHWRPRTYWKPGTDVTVDLDLNSLPAGGGVYGQEDRTVSFDIGDSVIHRVDAAAHVMKTYINGALARTTPVSAGKPGFETRSGTKVVIEKHRFKTMDAATTGIAEGDPEYYNIEDVEYALRVTYSGEFLHAAPWSVGSQGSANVSHGCVGMSTRDAAWVYDVSKRGDVVEVTGTDRWMDLTNGYGDWNASYADYKAGSALG</sequence>
<evidence type="ECO:0000313" key="15">
    <source>
        <dbReference type="EMBL" id="PVG82725.1"/>
    </source>
</evidence>
<dbReference type="SUPFAM" id="SSF141523">
    <property type="entry name" value="L,D-transpeptidase catalytic domain-like"/>
    <property type="match status" value="1"/>
</dbReference>
<dbReference type="AlphaFoldDB" id="A0A2T8FAL9"/>
<dbReference type="InterPro" id="IPR050979">
    <property type="entry name" value="LD-transpeptidase"/>
</dbReference>
<keyword evidence="11 13" id="KW-0961">Cell wall biogenesis/degradation</keyword>
<dbReference type="RefSeq" id="WP_116572157.1">
    <property type="nucleotide sequence ID" value="NZ_QDGZ01000004.1"/>
</dbReference>
<organism evidence="15 16">
    <name type="scientific">Nocardioides gansuensis</name>
    <dbReference type="NCBI Taxonomy" id="2138300"/>
    <lineage>
        <taxon>Bacteria</taxon>
        <taxon>Bacillati</taxon>
        <taxon>Actinomycetota</taxon>
        <taxon>Actinomycetes</taxon>
        <taxon>Propionibacteriales</taxon>
        <taxon>Nocardioidaceae</taxon>
        <taxon>Nocardioides</taxon>
    </lineage>
</organism>
<comment type="pathway">
    <text evidence="12">Glycan biosynthesis.</text>
</comment>
<feature type="active site" description="Nucleophile" evidence="13">
    <location>
        <position position="348"/>
    </location>
</feature>
<comment type="pathway">
    <text evidence="1 13">Cell wall biogenesis; peptidoglycan biosynthesis.</text>
</comment>
<evidence type="ECO:0000256" key="5">
    <source>
        <dbReference type="ARBA" id="ARBA00022960"/>
    </source>
</evidence>
<evidence type="ECO:0000256" key="12">
    <source>
        <dbReference type="ARBA" id="ARBA00060592"/>
    </source>
</evidence>
<dbReference type="InterPro" id="IPR038063">
    <property type="entry name" value="Transpep_catalytic_dom"/>
</dbReference>
<keyword evidence="16" id="KW-1185">Reference proteome</keyword>
<evidence type="ECO:0000256" key="4">
    <source>
        <dbReference type="ARBA" id="ARBA00022729"/>
    </source>
</evidence>
<dbReference type="Proteomes" id="UP000246018">
    <property type="component" value="Unassembled WGS sequence"/>
</dbReference>
<keyword evidence="9" id="KW-0449">Lipoprotein</keyword>
<protein>
    <recommendedName>
        <fullName evidence="14">L,D-TPase catalytic domain-containing protein</fullName>
    </recommendedName>
</protein>
<evidence type="ECO:0000313" key="16">
    <source>
        <dbReference type="Proteomes" id="UP000246018"/>
    </source>
</evidence>
<dbReference type="GO" id="GO:0071555">
    <property type="term" value="P:cell wall organization"/>
    <property type="evidence" value="ECO:0007669"/>
    <property type="project" value="UniProtKB-UniRule"/>
</dbReference>
<dbReference type="GO" id="GO:0071972">
    <property type="term" value="F:peptidoglycan L,D-transpeptidase activity"/>
    <property type="evidence" value="ECO:0007669"/>
    <property type="project" value="TreeGrafter"/>
</dbReference>
<evidence type="ECO:0000256" key="6">
    <source>
        <dbReference type="ARBA" id="ARBA00022984"/>
    </source>
</evidence>
<dbReference type="PROSITE" id="PS51257">
    <property type="entry name" value="PROKAR_LIPOPROTEIN"/>
    <property type="match status" value="1"/>
</dbReference>
<comment type="caution">
    <text evidence="15">The sequence shown here is derived from an EMBL/GenBank/DDBJ whole genome shotgun (WGS) entry which is preliminary data.</text>
</comment>
<feature type="active site" description="Proton donor/acceptor" evidence="13">
    <location>
        <position position="330"/>
    </location>
</feature>
<reference evidence="15 16" key="1">
    <citation type="submission" date="2018-04" db="EMBL/GenBank/DDBJ databases">
        <title>Genome of Nocardioides gansuensis WSJ-1.</title>
        <authorList>
            <person name="Wu S."/>
            <person name="Wang G."/>
        </authorList>
    </citation>
    <scope>NUCLEOTIDE SEQUENCE [LARGE SCALE GENOMIC DNA]</scope>
    <source>
        <strain evidence="15 16">WSJ-1</strain>
    </source>
</reference>
<proteinExistence type="predicted"/>
<dbReference type="PROSITE" id="PS52029">
    <property type="entry name" value="LD_TPASE"/>
    <property type="match status" value="1"/>
</dbReference>
<evidence type="ECO:0000259" key="14">
    <source>
        <dbReference type="PROSITE" id="PS52029"/>
    </source>
</evidence>
<dbReference type="Pfam" id="PF17964">
    <property type="entry name" value="Big_10"/>
    <property type="match status" value="1"/>
</dbReference>
<dbReference type="UniPathway" id="UPA00219"/>
<accession>A0A2T8FAL9</accession>
<keyword evidence="4" id="KW-0732">Signal</keyword>
<dbReference type="GO" id="GO:0016746">
    <property type="term" value="F:acyltransferase activity"/>
    <property type="evidence" value="ECO:0007669"/>
    <property type="project" value="UniProtKB-KW"/>
</dbReference>
<evidence type="ECO:0000256" key="13">
    <source>
        <dbReference type="PROSITE-ProRule" id="PRU01373"/>
    </source>
</evidence>
<dbReference type="CDD" id="cd16913">
    <property type="entry name" value="YkuD_like"/>
    <property type="match status" value="1"/>
</dbReference>
<dbReference type="Gene3D" id="2.60.40.3780">
    <property type="match status" value="1"/>
</dbReference>
<dbReference type="EMBL" id="QDGZ01000004">
    <property type="protein sequence ID" value="PVG82725.1"/>
    <property type="molecule type" value="Genomic_DNA"/>
</dbReference>
<dbReference type="Pfam" id="PF03734">
    <property type="entry name" value="YkuD"/>
    <property type="match status" value="1"/>
</dbReference>
<dbReference type="InterPro" id="IPR041280">
    <property type="entry name" value="Big_10"/>
</dbReference>
<dbReference type="GO" id="GO:0018104">
    <property type="term" value="P:peptidoglycan-protein cross-linking"/>
    <property type="evidence" value="ECO:0007669"/>
    <property type="project" value="TreeGrafter"/>
</dbReference>
<keyword evidence="8" id="KW-0564">Palmitate</keyword>
<dbReference type="Gene3D" id="2.40.440.10">
    <property type="entry name" value="L,D-transpeptidase catalytic domain-like"/>
    <property type="match status" value="1"/>
</dbReference>
<evidence type="ECO:0000256" key="10">
    <source>
        <dbReference type="ARBA" id="ARBA00023315"/>
    </source>
</evidence>
<keyword evidence="6 13" id="KW-0573">Peptidoglycan synthesis</keyword>
<dbReference type="PANTHER" id="PTHR30582">
    <property type="entry name" value="L,D-TRANSPEPTIDASE"/>
    <property type="match status" value="1"/>
</dbReference>
<dbReference type="OrthoDB" id="5242354at2"/>